<dbReference type="SUPFAM" id="SSF46785">
    <property type="entry name" value="Winged helix' DNA-binding domain"/>
    <property type="match status" value="1"/>
</dbReference>
<accession>A0ABS7MLQ5</accession>
<evidence type="ECO:0000313" key="3">
    <source>
        <dbReference type="Proteomes" id="UP000700908"/>
    </source>
</evidence>
<sequence length="311" mass="33733">MVEQSDAVAEIEASTVVAGASDEKASSDFREATDIEPLPSQQQLNDELISRIKRAENLLFRRRIALERAAEEQAGRVNELTRAIKLLDLKPKMEQKEMADLLGMRLRELDALLAQAEQADLVGRIEPSEPDMRKVVVFASEDAEDRASEIVKKDEPLVPGLSAEDLQALFDQLDKVVNPLVELGLEEDRGRGDRDDRRGGRGGRREDGDRSHGKFGAPRMGFGGSRGGHSDRGGRGGFGGRSRDDRGGRGGFGGRGRDDRGSRGGFGDRDRGGRGGFGGRGRDDRGGRGGFGGRGRDDRGSRGGFGGRDRY</sequence>
<name>A0ABS7MLQ5_9ACTN</name>
<dbReference type="Proteomes" id="UP000700908">
    <property type="component" value="Unassembled WGS sequence"/>
</dbReference>
<feature type="region of interest" description="Disordered" evidence="1">
    <location>
        <begin position="188"/>
        <end position="311"/>
    </location>
</feature>
<feature type="compositionally biased region" description="Basic and acidic residues" evidence="1">
    <location>
        <begin position="294"/>
        <end position="311"/>
    </location>
</feature>
<evidence type="ECO:0000313" key="2">
    <source>
        <dbReference type="EMBL" id="MBY4798289.1"/>
    </source>
</evidence>
<reference evidence="2 3" key="1">
    <citation type="submission" date="2021-08" db="EMBL/GenBank/DDBJ databases">
        <title>Collinsella faecalis sp. nov. isolated from swine faeces.</title>
        <authorList>
            <person name="Oh B.S."/>
            <person name="Lee J.H."/>
        </authorList>
    </citation>
    <scope>NUCLEOTIDE SEQUENCE [LARGE SCALE GENOMIC DNA]</scope>
    <source>
        <strain evidence="2 3">AGMB00827</strain>
    </source>
</reference>
<gene>
    <name evidence="2" type="ORF">K6V98_08015</name>
</gene>
<organism evidence="2 3">
    <name type="scientific">Collinsella ureilytica</name>
    <dbReference type="NCBI Taxonomy" id="2869515"/>
    <lineage>
        <taxon>Bacteria</taxon>
        <taxon>Bacillati</taxon>
        <taxon>Actinomycetota</taxon>
        <taxon>Coriobacteriia</taxon>
        <taxon>Coriobacteriales</taxon>
        <taxon>Coriobacteriaceae</taxon>
        <taxon>Collinsella</taxon>
    </lineage>
</organism>
<feature type="compositionally biased region" description="Basic and acidic residues" evidence="1">
    <location>
        <begin position="188"/>
        <end position="212"/>
    </location>
</feature>
<feature type="compositionally biased region" description="Basic and acidic residues" evidence="1">
    <location>
        <begin position="21"/>
        <end position="33"/>
    </location>
</feature>
<dbReference type="Gene3D" id="1.10.10.10">
    <property type="entry name" value="Winged helix-like DNA-binding domain superfamily/Winged helix DNA-binding domain"/>
    <property type="match status" value="1"/>
</dbReference>
<feature type="compositionally biased region" description="Basic and acidic residues" evidence="1">
    <location>
        <begin position="255"/>
        <end position="273"/>
    </location>
</feature>
<proteinExistence type="predicted"/>
<dbReference type="InterPro" id="IPR036388">
    <property type="entry name" value="WH-like_DNA-bd_sf"/>
</dbReference>
<keyword evidence="3" id="KW-1185">Reference proteome</keyword>
<comment type="caution">
    <text evidence="2">The sequence shown here is derived from an EMBL/GenBank/DDBJ whole genome shotgun (WGS) entry which is preliminary data.</text>
</comment>
<evidence type="ECO:0000256" key="1">
    <source>
        <dbReference type="SAM" id="MobiDB-lite"/>
    </source>
</evidence>
<dbReference type="EMBL" id="JAIMFO010000009">
    <property type="protein sequence ID" value="MBY4798289.1"/>
    <property type="molecule type" value="Genomic_DNA"/>
</dbReference>
<dbReference type="InterPro" id="IPR036390">
    <property type="entry name" value="WH_DNA-bd_sf"/>
</dbReference>
<evidence type="ECO:0008006" key="4">
    <source>
        <dbReference type="Google" id="ProtNLM"/>
    </source>
</evidence>
<feature type="region of interest" description="Disordered" evidence="1">
    <location>
        <begin position="18"/>
        <end position="41"/>
    </location>
</feature>
<protein>
    <recommendedName>
        <fullName evidence="4">HTH marR-type domain-containing protein</fullName>
    </recommendedName>
</protein>